<dbReference type="PROSITE" id="PS00211">
    <property type="entry name" value="ABC_TRANSPORTER_1"/>
    <property type="match status" value="1"/>
</dbReference>
<dbReference type="PROSITE" id="PS50893">
    <property type="entry name" value="ABC_TRANSPORTER_2"/>
    <property type="match status" value="1"/>
</dbReference>
<organism evidence="8 9">
    <name type="scientific">Elioraea tepida</name>
    <dbReference type="NCBI Taxonomy" id="2843330"/>
    <lineage>
        <taxon>Bacteria</taxon>
        <taxon>Pseudomonadati</taxon>
        <taxon>Pseudomonadota</taxon>
        <taxon>Alphaproteobacteria</taxon>
        <taxon>Acetobacterales</taxon>
        <taxon>Elioraeaceae</taxon>
        <taxon>Elioraea</taxon>
    </lineage>
</organism>
<evidence type="ECO:0000259" key="7">
    <source>
        <dbReference type="PROSITE" id="PS50893"/>
    </source>
</evidence>
<name>A0A975U4D4_9PROT</name>
<keyword evidence="1" id="KW-0813">Transport</keyword>
<gene>
    <name evidence="8" type="primary">phnC</name>
    <name evidence="8" type="ORF">KO353_08760</name>
</gene>
<dbReference type="InterPro" id="IPR012693">
    <property type="entry name" value="ABC_transpr_PhnC"/>
</dbReference>
<accession>A0A975U4D4</accession>
<keyword evidence="4 8" id="KW-0067">ATP-binding</keyword>
<proteinExistence type="predicted"/>
<feature type="domain" description="ABC transporter" evidence="7">
    <location>
        <begin position="1"/>
        <end position="244"/>
    </location>
</feature>
<keyword evidence="9" id="KW-1185">Reference proteome</keyword>
<evidence type="ECO:0000256" key="4">
    <source>
        <dbReference type="ARBA" id="ARBA00022840"/>
    </source>
</evidence>
<dbReference type="InterPro" id="IPR017871">
    <property type="entry name" value="ABC_transporter-like_CS"/>
</dbReference>
<keyword evidence="5" id="KW-1278">Translocase</keyword>
<dbReference type="PANTHER" id="PTHR43166:SF6">
    <property type="entry name" value="PHOSPHONATES IMPORT ATP-BINDING PROTEIN PHNC"/>
    <property type="match status" value="1"/>
</dbReference>
<evidence type="ECO:0000313" key="8">
    <source>
        <dbReference type="EMBL" id="QXM26266.1"/>
    </source>
</evidence>
<evidence type="ECO:0000256" key="6">
    <source>
        <dbReference type="ARBA" id="ARBA00023136"/>
    </source>
</evidence>
<dbReference type="Pfam" id="PF00005">
    <property type="entry name" value="ABC_tran"/>
    <property type="match status" value="1"/>
</dbReference>
<keyword evidence="6" id="KW-0472">Membrane</keyword>
<dbReference type="EMBL" id="CP076448">
    <property type="protein sequence ID" value="QXM26266.1"/>
    <property type="molecule type" value="Genomic_DNA"/>
</dbReference>
<reference evidence="8" key="1">
    <citation type="submission" date="2021-06" db="EMBL/GenBank/DDBJ databases">
        <title>Elioraea tepida, sp. nov., a moderately thermophilic aerobic anoxygenic phototrophic bacterium isolated from an alkaline siliceous hot spring mat community in Yellowstone National Park, WY, USA.</title>
        <authorList>
            <person name="Saini M.K."/>
            <person name="Yoshida S."/>
            <person name="Sebastian A."/>
            <person name="Hirose S."/>
            <person name="Hara E."/>
            <person name="Tamaki H."/>
            <person name="Soulier N.T."/>
            <person name="Albert I."/>
            <person name="Hanada S."/>
            <person name="Bryant D.A."/>
            <person name="Tank M."/>
        </authorList>
    </citation>
    <scope>NUCLEOTIDE SEQUENCE</scope>
    <source>
        <strain evidence="8">MS-P2</strain>
    </source>
</reference>
<dbReference type="KEGG" id="elio:KO353_08760"/>
<evidence type="ECO:0000256" key="5">
    <source>
        <dbReference type="ARBA" id="ARBA00022967"/>
    </source>
</evidence>
<dbReference type="CDD" id="cd03256">
    <property type="entry name" value="ABC_PhnC_transporter"/>
    <property type="match status" value="1"/>
</dbReference>
<protein>
    <submittedName>
        <fullName evidence="8">Phosphonate ABC transporter ATP-binding protein</fullName>
    </submittedName>
</protein>
<sequence>MAAQGLSVRFGSVVAVDSVSFAVARGEMVAIIGPSGAGKSTLLRAINRLVPISGGRLFGEGSDVTRLKGRALHRWRARAAMIFQQFNLSPRLDALTNVLTGRLIDLPFWRSWTGFFPHRDQLDAMLLLDELGLSEKAFVRVERLSGGQQQRVAIARALMQRPAMILADEPTASLDPRNATVVMQTLRAINRTRGMTTLVNLHDVGLARAFADRIIALRAGRIVFDGTPADLSKTLIASLYAGDEAEAEEAAPRLLETA</sequence>
<evidence type="ECO:0000256" key="3">
    <source>
        <dbReference type="ARBA" id="ARBA00022741"/>
    </source>
</evidence>
<dbReference type="NCBIfam" id="TIGR02315">
    <property type="entry name" value="ABC_phnC"/>
    <property type="match status" value="1"/>
</dbReference>
<dbReference type="InterPro" id="IPR050086">
    <property type="entry name" value="MetN_ABC_transporter-like"/>
</dbReference>
<dbReference type="GO" id="GO:0016020">
    <property type="term" value="C:membrane"/>
    <property type="evidence" value="ECO:0007669"/>
    <property type="project" value="InterPro"/>
</dbReference>
<dbReference type="GO" id="GO:0015416">
    <property type="term" value="F:ABC-type phosphonate transporter activity"/>
    <property type="evidence" value="ECO:0007669"/>
    <property type="project" value="InterPro"/>
</dbReference>
<dbReference type="InterPro" id="IPR003439">
    <property type="entry name" value="ABC_transporter-like_ATP-bd"/>
</dbReference>
<dbReference type="GO" id="GO:0016887">
    <property type="term" value="F:ATP hydrolysis activity"/>
    <property type="evidence" value="ECO:0007669"/>
    <property type="project" value="InterPro"/>
</dbReference>
<keyword evidence="3" id="KW-0547">Nucleotide-binding</keyword>
<keyword evidence="2" id="KW-1003">Cell membrane</keyword>
<dbReference type="SMART" id="SM00382">
    <property type="entry name" value="AAA"/>
    <property type="match status" value="1"/>
</dbReference>
<dbReference type="Proteomes" id="UP000694001">
    <property type="component" value="Chromosome"/>
</dbReference>
<dbReference type="AlphaFoldDB" id="A0A975U4D4"/>
<evidence type="ECO:0000256" key="1">
    <source>
        <dbReference type="ARBA" id="ARBA00022448"/>
    </source>
</evidence>
<dbReference type="PANTHER" id="PTHR43166">
    <property type="entry name" value="AMINO ACID IMPORT ATP-BINDING PROTEIN"/>
    <property type="match status" value="1"/>
</dbReference>
<evidence type="ECO:0000256" key="2">
    <source>
        <dbReference type="ARBA" id="ARBA00022475"/>
    </source>
</evidence>
<dbReference type="GO" id="GO:0005524">
    <property type="term" value="F:ATP binding"/>
    <property type="evidence" value="ECO:0007669"/>
    <property type="project" value="UniProtKB-KW"/>
</dbReference>
<dbReference type="InterPro" id="IPR003593">
    <property type="entry name" value="AAA+_ATPase"/>
</dbReference>
<evidence type="ECO:0000313" key="9">
    <source>
        <dbReference type="Proteomes" id="UP000694001"/>
    </source>
</evidence>